<keyword evidence="1" id="KW-0472">Membrane</keyword>
<sequence>MQADQIAIIVIAMTASIVVVDGWKLYRVQQDIPNLGSFANGGMAWQSQASQELVRNITMLGAIIIMIIAPWFLAERSGTATHWVLIFDALLAIHGFWLVLPKRYAITKDSLWVDGFSVDWNRLWWSGYAGGSSITLQRKGWWRLAPLPLGGSEEDLAAAAL</sequence>
<keyword evidence="1" id="KW-0812">Transmembrane</keyword>
<evidence type="ECO:0000256" key="1">
    <source>
        <dbReference type="SAM" id="Phobius"/>
    </source>
</evidence>
<reference evidence="2" key="1">
    <citation type="submission" date="2018-05" db="EMBL/GenBank/DDBJ databases">
        <authorList>
            <person name="Lanie J.A."/>
            <person name="Ng W.-L."/>
            <person name="Kazmierczak K.M."/>
            <person name="Andrzejewski T.M."/>
            <person name="Davidsen T.M."/>
            <person name="Wayne K.J."/>
            <person name="Tettelin H."/>
            <person name="Glass J.I."/>
            <person name="Rusch D."/>
            <person name="Podicherti R."/>
            <person name="Tsui H.-C.T."/>
            <person name="Winkler M.E."/>
        </authorList>
    </citation>
    <scope>NUCLEOTIDE SEQUENCE</scope>
</reference>
<dbReference type="AlphaFoldDB" id="A0A382MHI2"/>
<gene>
    <name evidence="2" type="ORF">METZ01_LOCUS299736</name>
</gene>
<keyword evidence="1" id="KW-1133">Transmembrane helix</keyword>
<organism evidence="2">
    <name type="scientific">marine metagenome</name>
    <dbReference type="NCBI Taxonomy" id="408172"/>
    <lineage>
        <taxon>unclassified sequences</taxon>
        <taxon>metagenomes</taxon>
        <taxon>ecological metagenomes</taxon>
    </lineage>
</organism>
<dbReference type="EMBL" id="UINC01092900">
    <property type="protein sequence ID" value="SVC46882.1"/>
    <property type="molecule type" value="Genomic_DNA"/>
</dbReference>
<name>A0A382MHI2_9ZZZZ</name>
<accession>A0A382MHI2</accession>
<feature type="transmembrane region" description="Helical" evidence="1">
    <location>
        <begin position="53"/>
        <end position="74"/>
    </location>
</feature>
<protein>
    <submittedName>
        <fullName evidence="2">Uncharacterized protein</fullName>
    </submittedName>
</protein>
<feature type="transmembrane region" description="Helical" evidence="1">
    <location>
        <begin position="80"/>
        <end position="100"/>
    </location>
</feature>
<proteinExistence type="predicted"/>
<evidence type="ECO:0000313" key="2">
    <source>
        <dbReference type="EMBL" id="SVC46882.1"/>
    </source>
</evidence>
<feature type="transmembrane region" description="Helical" evidence="1">
    <location>
        <begin position="6"/>
        <end position="26"/>
    </location>
</feature>
<feature type="non-terminal residue" evidence="2">
    <location>
        <position position="161"/>
    </location>
</feature>